<evidence type="ECO:0000313" key="1">
    <source>
        <dbReference type="EMBL" id="KKK43600.1"/>
    </source>
</evidence>
<dbReference type="AlphaFoldDB" id="A0A0F8W600"/>
<comment type="caution">
    <text evidence="1">The sequence shown here is derived from an EMBL/GenBank/DDBJ whole genome shotgun (WGS) entry which is preliminary data.</text>
</comment>
<protein>
    <submittedName>
        <fullName evidence="1">Uncharacterized protein</fullName>
    </submittedName>
</protein>
<dbReference type="EMBL" id="LAZR01070238">
    <property type="protein sequence ID" value="KKK43600.1"/>
    <property type="molecule type" value="Genomic_DNA"/>
</dbReference>
<proteinExistence type="predicted"/>
<gene>
    <name evidence="1" type="ORF">LCGC14_3168170</name>
</gene>
<reference evidence="1" key="1">
    <citation type="journal article" date="2015" name="Nature">
        <title>Complex archaea that bridge the gap between prokaryotes and eukaryotes.</title>
        <authorList>
            <person name="Spang A."/>
            <person name="Saw J.H."/>
            <person name="Jorgensen S.L."/>
            <person name="Zaremba-Niedzwiedzka K."/>
            <person name="Martijn J."/>
            <person name="Lind A.E."/>
            <person name="van Eijk R."/>
            <person name="Schleper C."/>
            <person name="Guy L."/>
            <person name="Ettema T.J."/>
        </authorList>
    </citation>
    <scope>NUCLEOTIDE SEQUENCE</scope>
</reference>
<name>A0A0F8W600_9ZZZZ</name>
<sequence length="42" mass="4836">ILEDALTNHGAYDGETGDWLFRAKAEVRKKLGQYLDNTKERL</sequence>
<accession>A0A0F8W600</accession>
<feature type="non-terminal residue" evidence="1">
    <location>
        <position position="1"/>
    </location>
</feature>
<organism evidence="1">
    <name type="scientific">marine sediment metagenome</name>
    <dbReference type="NCBI Taxonomy" id="412755"/>
    <lineage>
        <taxon>unclassified sequences</taxon>
        <taxon>metagenomes</taxon>
        <taxon>ecological metagenomes</taxon>
    </lineage>
</organism>